<gene>
    <name evidence="2" type="ORF">UFOVP268_47</name>
    <name evidence="1" type="ORF">UFOVP97_29</name>
</gene>
<dbReference type="EMBL" id="LR796216">
    <property type="protein sequence ID" value="CAB4127765.1"/>
    <property type="molecule type" value="Genomic_DNA"/>
</dbReference>
<name>A0A6J5L258_9CAUD</name>
<sequence length="314" mass="32666">MPVPLWAAFGASALQNPDIQRGLYNAGSSVLGGLGRGTDYLARGAGGLAQQAGTGIADVLGGLGEQYLPQSVNTFGGYGRRGLGAIGSGIGGLYNAVAGNNQPQMGGQQMPGMGQGMPGGMGGMQMGPERQLQQQYQQMLGQPYNYQNQANQLLNQYQQYTTPNINRMFANAGGMGAGAQNRALSSAHTNLLTNLGALGEQNTTQRRQDIGNYLLGQQGIGLGQRRLAQEGGIANQQEALRQLGLMGGYAQQGQQNYISQLVNAINAQGAVGQVGQGNPYQQVYQQPQGAGFWNILPGLVNTGAAAAKTAAAFM</sequence>
<reference evidence="1" key="1">
    <citation type="submission" date="2020-04" db="EMBL/GenBank/DDBJ databases">
        <authorList>
            <person name="Chiriac C."/>
            <person name="Salcher M."/>
            <person name="Ghai R."/>
            <person name="Kavagutti S V."/>
        </authorList>
    </citation>
    <scope>NUCLEOTIDE SEQUENCE</scope>
</reference>
<dbReference type="EMBL" id="LR796286">
    <property type="protein sequence ID" value="CAB4134352.1"/>
    <property type="molecule type" value="Genomic_DNA"/>
</dbReference>
<organism evidence="1">
    <name type="scientific">uncultured Caudovirales phage</name>
    <dbReference type="NCBI Taxonomy" id="2100421"/>
    <lineage>
        <taxon>Viruses</taxon>
        <taxon>Duplodnaviria</taxon>
        <taxon>Heunggongvirae</taxon>
        <taxon>Uroviricota</taxon>
        <taxon>Caudoviricetes</taxon>
        <taxon>Peduoviridae</taxon>
        <taxon>Maltschvirus</taxon>
        <taxon>Maltschvirus maltsch</taxon>
    </lineage>
</organism>
<accession>A0A6J5L258</accession>
<evidence type="ECO:0000313" key="2">
    <source>
        <dbReference type="EMBL" id="CAB4134352.1"/>
    </source>
</evidence>
<protein>
    <submittedName>
        <fullName evidence="1">Uncharacterized protein</fullName>
    </submittedName>
</protein>
<evidence type="ECO:0000313" key="1">
    <source>
        <dbReference type="EMBL" id="CAB4127765.1"/>
    </source>
</evidence>
<proteinExistence type="predicted"/>